<feature type="domain" description="MaoC-like" evidence="1">
    <location>
        <begin position="48"/>
        <end position="150"/>
    </location>
</feature>
<evidence type="ECO:0000313" key="3">
    <source>
        <dbReference type="Proteomes" id="UP001558652"/>
    </source>
</evidence>
<organism evidence="2 3">
    <name type="scientific">Ranatra chinensis</name>
    <dbReference type="NCBI Taxonomy" id="642074"/>
    <lineage>
        <taxon>Eukaryota</taxon>
        <taxon>Metazoa</taxon>
        <taxon>Ecdysozoa</taxon>
        <taxon>Arthropoda</taxon>
        <taxon>Hexapoda</taxon>
        <taxon>Insecta</taxon>
        <taxon>Pterygota</taxon>
        <taxon>Neoptera</taxon>
        <taxon>Paraneoptera</taxon>
        <taxon>Hemiptera</taxon>
        <taxon>Heteroptera</taxon>
        <taxon>Panheteroptera</taxon>
        <taxon>Nepomorpha</taxon>
        <taxon>Nepidae</taxon>
        <taxon>Ranatrinae</taxon>
        <taxon>Ranatra</taxon>
    </lineage>
</organism>
<dbReference type="InterPro" id="IPR050965">
    <property type="entry name" value="UPF0336/Enoyl-CoA_hydratase"/>
</dbReference>
<dbReference type="PANTHER" id="PTHR43437:SF3">
    <property type="entry name" value="HYDROXYACYL-THIOESTER DEHYDRATASE TYPE 2, MITOCHONDRIAL"/>
    <property type="match status" value="1"/>
</dbReference>
<dbReference type="Gene3D" id="3.10.129.10">
    <property type="entry name" value="Hotdog Thioesterase"/>
    <property type="match status" value="1"/>
</dbReference>
<dbReference type="PANTHER" id="PTHR43437">
    <property type="entry name" value="HYDROXYACYL-THIOESTER DEHYDRATASE TYPE 2, MITOCHONDRIAL-RELATED"/>
    <property type="match status" value="1"/>
</dbReference>
<protein>
    <recommendedName>
        <fullName evidence="1">MaoC-like domain-containing protein</fullName>
    </recommendedName>
</protein>
<dbReference type="InterPro" id="IPR029069">
    <property type="entry name" value="HotDog_dom_sf"/>
</dbReference>
<evidence type="ECO:0000259" key="1">
    <source>
        <dbReference type="Pfam" id="PF01575"/>
    </source>
</evidence>
<gene>
    <name evidence="2" type="ORF">AAG570_010172</name>
</gene>
<dbReference type="CDD" id="cd03449">
    <property type="entry name" value="R_hydratase"/>
    <property type="match status" value="1"/>
</dbReference>
<dbReference type="Proteomes" id="UP001558652">
    <property type="component" value="Unassembled WGS sequence"/>
</dbReference>
<keyword evidence="3" id="KW-1185">Reference proteome</keyword>
<sequence length="166" mass="18109">MVELARDQNPRVKNLAEIFLADLCSEEQRNFKTLKNTSPLLPEAGATESLERTITKDDVEAFARLTGDTNTVHFESSDDGAPPIVHGALLNGIVSSVIGTKLPGEGTIVLSQNIRFPKPCFVGDTIVVNIEITKVRKIISCTYKVVTKRDDSVVMDGDAKLVVKKL</sequence>
<dbReference type="GO" id="GO:0018812">
    <property type="term" value="F:3-hydroxyacyl-CoA dehydratase activity"/>
    <property type="evidence" value="ECO:0007669"/>
    <property type="project" value="UniProtKB-ARBA"/>
</dbReference>
<dbReference type="InterPro" id="IPR002539">
    <property type="entry name" value="MaoC-like_dom"/>
</dbReference>
<evidence type="ECO:0000313" key="2">
    <source>
        <dbReference type="EMBL" id="KAL1132215.1"/>
    </source>
</evidence>
<name>A0ABD0YLS5_9HEMI</name>
<dbReference type="AlphaFoldDB" id="A0ABD0YLS5"/>
<proteinExistence type="predicted"/>
<dbReference type="SUPFAM" id="SSF54637">
    <property type="entry name" value="Thioesterase/thiol ester dehydrase-isomerase"/>
    <property type="match status" value="1"/>
</dbReference>
<reference evidence="2 3" key="1">
    <citation type="submission" date="2024-07" db="EMBL/GenBank/DDBJ databases">
        <title>Chromosome-level genome assembly of the water stick insect Ranatra chinensis (Heteroptera: Nepidae).</title>
        <authorList>
            <person name="Liu X."/>
        </authorList>
    </citation>
    <scope>NUCLEOTIDE SEQUENCE [LARGE SCALE GENOMIC DNA]</scope>
    <source>
        <strain evidence="2">Cailab_2021Rc</strain>
        <tissue evidence="2">Muscle</tissue>
    </source>
</reference>
<dbReference type="Pfam" id="PF01575">
    <property type="entry name" value="MaoC_dehydratas"/>
    <property type="match status" value="1"/>
</dbReference>
<comment type="caution">
    <text evidence="2">The sequence shown here is derived from an EMBL/GenBank/DDBJ whole genome shotgun (WGS) entry which is preliminary data.</text>
</comment>
<dbReference type="EMBL" id="JBFDAA010000005">
    <property type="protein sequence ID" value="KAL1132215.1"/>
    <property type="molecule type" value="Genomic_DNA"/>
</dbReference>
<accession>A0ABD0YLS5</accession>